<evidence type="ECO:0000259" key="12">
    <source>
        <dbReference type="PROSITE" id="PS50222"/>
    </source>
</evidence>
<evidence type="ECO:0000256" key="7">
    <source>
        <dbReference type="ARBA" id="ARBA00022737"/>
    </source>
</evidence>
<dbReference type="InterPro" id="IPR002048">
    <property type="entry name" value="EF_hand_dom"/>
</dbReference>
<reference evidence="13 14" key="1">
    <citation type="journal article" date="2020" name="Nature">
        <title>Six reference-quality genomes reveal evolution of bat adaptations.</title>
        <authorList>
            <person name="Jebb D."/>
            <person name="Huang Z."/>
            <person name="Pippel M."/>
            <person name="Hughes G.M."/>
            <person name="Lavrichenko K."/>
            <person name="Devanna P."/>
            <person name="Winkler S."/>
            <person name="Jermiin L.S."/>
            <person name="Skirmuntt E.C."/>
            <person name="Katzourakis A."/>
            <person name="Burkitt-Gray L."/>
            <person name="Ray D.A."/>
            <person name="Sullivan K.A.M."/>
            <person name="Roscito J.G."/>
            <person name="Kirilenko B.M."/>
            <person name="Davalos L.M."/>
            <person name="Corthals A.P."/>
            <person name="Power M.L."/>
            <person name="Jones G."/>
            <person name="Ransome R.D."/>
            <person name="Dechmann D.K.N."/>
            <person name="Locatelli A.G."/>
            <person name="Puechmaille S.J."/>
            <person name="Fedrigo O."/>
            <person name="Jarvis E.D."/>
            <person name="Hiller M."/>
            <person name="Vernes S.C."/>
            <person name="Myers E.W."/>
            <person name="Teeling E.C."/>
        </authorList>
    </citation>
    <scope>NUCLEOTIDE SEQUENCE [LARGE SCALE GENOMIC DNA]</scope>
    <source>
        <strain evidence="13">MRouAeg1</strain>
        <tissue evidence="13">Muscle</tissue>
    </source>
</reference>
<comment type="subcellular location">
    <subcellularLocation>
        <location evidence="2">Cytoplasm</location>
    </subcellularLocation>
    <subcellularLocation>
        <location evidence="1">Endomembrane system</location>
    </subcellularLocation>
</comment>
<accession>A0A7J8K5T5</accession>
<gene>
    <name evidence="13" type="ORF">HJG63_002070</name>
</gene>
<evidence type="ECO:0000313" key="13">
    <source>
        <dbReference type="EMBL" id="KAF6504202.1"/>
    </source>
</evidence>
<keyword evidence="7" id="KW-0677">Repeat</keyword>
<keyword evidence="10" id="KW-0106">Calcium</keyword>
<name>A0A7J8K5T5_ROUAE</name>
<dbReference type="PROSITE" id="PS00018">
    <property type="entry name" value="EF_HAND_1"/>
    <property type="match status" value="1"/>
</dbReference>
<comment type="similarity">
    <text evidence="3">Belongs to the peptidase C2 family.</text>
</comment>
<keyword evidence="9" id="KW-0788">Thiol protease</keyword>
<dbReference type="PANTHER" id="PTHR46735:SF3">
    <property type="entry name" value="CALPAIN SMALL SUBUNIT 1-RELATED"/>
    <property type="match status" value="1"/>
</dbReference>
<dbReference type="Pfam" id="PF13833">
    <property type="entry name" value="EF-hand_8"/>
    <property type="match status" value="1"/>
</dbReference>
<dbReference type="GO" id="GO:0110158">
    <property type="term" value="C:calpain complex"/>
    <property type="evidence" value="ECO:0007669"/>
    <property type="project" value="TreeGrafter"/>
</dbReference>
<keyword evidence="4" id="KW-0963">Cytoplasm</keyword>
<dbReference type="GO" id="GO:0012505">
    <property type="term" value="C:endomembrane system"/>
    <property type="evidence" value="ECO:0007669"/>
    <property type="project" value="UniProtKB-SubCell"/>
</dbReference>
<dbReference type="Proteomes" id="UP000593571">
    <property type="component" value="Unassembled WGS sequence"/>
</dbReference>
<dbReference type="FunFam" id="1.10.238.10:FF:000065">
    <property type="entry name" value="calpain-3 isoform X1"/>
    <property type="match status" value="1"/>
</dbReference>
<organism evidence="13 14">
    <name type="scientific">Rousettus aegyptiacus</name>
    <name type="common">Egyptian fruit bat</name>
    <name type="synonym">Pteropus aegyptiacus</name>
    <dbReference type="NCBI Taxonomy" id="9407"/>
    <lineage>
        <taxon>Eukaryota</taxon>
        <taxon>Metazoa</taxon>
        <taxon>Chordata</taxon>
        <taxon>Craniata</taxon>
        <taxon>Vertebrata</taxon>
        <taxon>Euteleostomi</taxon>
        <taxon>Mammalia</taxon>
        <taxon>Eutheria</taxon>
        <taxon>Laurasiatheria</taxon>
        <taxon>Chiroptera</taxon>
        <taxon>Yinpterochiroptera</taxon>
        <taxon>Pteropodoidea</taxon>
        <taxon>Pteropodidae</taxon>
        <taxon>Rousettinae</taxon>
        <taxon>Rousettus</taxon>
    </lineage>
</organism>
<dbReference type="Gene3D" id="1.10.238.10">
    <property type="entry name" value="EF-hand"/>
    <property type="match status" value="1"/>
</dbReference>
<evidence type="ECO:0000256" key="3">
    <source>
        <dbReference type="ARBA" id="ARBA00007623"/>
    </source>
</evidence>
<evidence type="ECO:0000256" key="4">
    <source>
        <dbReference type="ARBA" id="ARBA00022490"/>
    </source>
</evidence>
<dbReference type="PROSITE" id="PS50222">
    <property type="entry name" value="EF_HAND_2"/>
    <property type="match status" value="1"/>
</dbReference>
<dbReference type="SMART" id="SM00054">
    <property type="entry name" value="EFh"/>
    <property type="match status" value="2"/>
</dbReference>
<dbReference type="AlphaFoldDB" id="A0A7J8K5T5"/>
<dbReference type="GO" id="GO:0006508">
    <property type="term" value="P:proteolysis"/>
    <property type="evidence" value="ECO:0007669"/>
    <property type="project" value="UniProtKB-KW"/>
</dbReference>
<dbReference type="SUPFAM" id="SSF47473">
    <property type="entry name" value="EF-hand"/>
    <property type="match status" value="1"/>
</dbReference>
<protein>
    <submittedName>
        <fullName evidence="13">Calpain 11</fullName>
    </submittedName>
</protein>
<evidence type="ECO:0000256" key="8">
    <source>
        <dbReference type="ARBA" id="ARBA00022801"/>
    </source>
</evidence>
<evidence type="ECO:0000256" key="1">
    <source>
        <dbReference type="ARBA" id="ARBA00004308"/>
    </source>
</evidence>
<keyword evidence="14" id="KW-1185">Reference proteome</keyword>
<dbReference type="InterPro" id="IPR018247">
    <property type="entry name" value="EF_Hand_1_Ca_BS"/>
</dbReference>
<evidence type="ECO:0000256" key="2">
    <source>
        <dbReference type="ARBA" id="ARBA00004496"/>
    </source>
</evidence>
<evidence type="ECO:0000256" key="11">
    <source>
        <dbReference type="ARBA" id="ARBA00023136"/>
    </source>
</evidence>
<comment type="caution">
    <text evidence="13">The sequence shown here is derived from an EMBL/GenBank/DDBJ whole genome shotgun (WGS) entry which is preliminary data.</text>
</comment>
<feature type="domain" description="EF-hand" evidence="12">
    <location>
        <begin position="97"/>
        <end position="132"/>
    </location>
</feature>
<evidence type="ECO:0000256" key="6">
    <source>
        <dbReference type="ARBA" id="ARBA00022723"/>
    </source>
</evidence>
<keyword evidence="11" id="KW-0472">Membrane</keyword>
<evidence type="ECO:0000313" key="14">
    <source>
        <dbReference type="Proteomes" id="UP000593571"/>
    </source>
</evidence>
<keyword evidence="8" id="KW-0378">Hydrolase</keyword>
<dbReference type="GO" id="GO:0005509">
    <property type="term" value="F:calcium ion binding"/>
    <property type="evidence" value="ECO:0007669"/>
    <property type="project" value="InterPro"/>
</dbReference>
<keyword evidence="6" id="KW-0479">Metal-binding</keyword>
<dbReference type="EMBL" id="JACASE010000001">
    <property type="protein sequence ID" value="KAF6504202.1"/>
    <property type="molecule type" value="Genomic_DNA"/>
</dbReference>
<evidence type="ECO:0000256" key="9">
    <source>
        <dbReference type="ARBA" id="ARBA00022807"/>
    </source>
</evidence>
<keyword evidence="5" id="KW-0645">Protease</keyword>
<sequence>MSWEMDQVNCAELLQEENVSEHDINQEFKHLFEIVAGGEDKEIGMYELQRLLNKVVHKLKNIRTKDFSVDVCRCMINIMDKDCSGKLGLPEFQILWKKIKKWTDIFQECDQDNSGSLNSYELRLAIEKAGIKVNNKVVQVLVARYANEDMIMDFDSFIGCFMRLKAMFTHFLTMDPKNTGYICLNLNQWLQITMWG</sequence>
<evidence type="ECO:0000256" key="10">
    <source>
        <dbReference type="ARBA" id="ARBA00022837"/>
    </source>
</evidence>
<evidence type="ECO:0000256" key="5">
    <source>
        <dbReference type="ARBA" id="ARBA00022670"/>
    </source>
</evidence>
<proteinExistence type="inferred from homology"/>
<dbReference type="InterPro" id="IPR011992">
    <property type="entry name" value="EF-hand-dom_pair"/>
</dbReference>
<dbReference type="PANTHER" id="PTHR46735">
    <property type="entry name" value="CALPAIN, SMALL SUBUNIT 1 A-RELATED"/>
    <property type="match status" value="1"/>
</dbReference>
<dbReference type="GO" id="GO:0008234">
    <property type="term" value="F:cysteine-type peptidase activity"/>
    <property type="evidence" value="ECO:0007669"/>
    <property type="project" value="UniProtKB-KW"/>
</dbReference>